<dbReference type="EMBL" id="VIFY01000162">
    <property type="protein sequence ID" value="TQB69278.1"/>
    <property type="molecule type" value="Genomic_DNA"/>
</dbReference>
<feature type="region of interest" description="Disordered" evidence="1">
    <location>
        <begin position="405"/>
        <end position="457"/>
    </location>
</feature>
<feature type="compositionally biased region" description="Basic residues" evidence="1">
    <location>
        <begin position="424"/>
        <end position="435"/>
    </location>
</feature>
<evidence type="ECO:0000313" key="2">
    <source>
        <dbReference type="EMBL" id="TQB69278.1"/>
    </source>
</evidence>
<feature type="compositionally biased region" description="Low complexity" evidence="1">
    <location>
        <begin position="440"/>
        <end position="453"/>
    </location>
</feature>
<feature type="region of interest" description="Disordered" evidence="1">
    <location>
        <begin position="1"/>
        <end position="65"/>
    </location>
</feature>
<dbReference type="STRING" id="5098.A0A507QL84"/>
<accession>A0A507QL84</accession>
<keyword evidence="3" id="KW-1185">Reference proteome</keyword>
<proteinExistence type="predicted"/>
<feature type="region of interest" description="Disordered" evidence="1">
    <location>
        <begin position="205"/>
        <end position="266"/>
    </location>
</feature>
<dbReference type="Proteomes" id="UP000319663">
    <property type="component" value="Unassembled WGS sequence"/>
</dbReference>
<feature type="compositionally biased region" description="Pro residues" evidence="1">
    <location>
        <begin position="241"/>
        <end position="250"/>
    </location>
</feature>
<organism evidence="2 3">
    <name type="scientific">Monascus purpureus</name>
    <name type="common">Red mold</name>
    <name type="synonym">Monascus anka</name>
    <dbReference type="NCBI Taxonomy" id="5098"/>
    <lineage>
        <taxon>Eukaryota</taxon>
        <taxon>Fungi</taxon>
        <taxon>Dikarya</taxon>
        <taxon>Ascomycota</taxon>
        <taxon>Pezizomycotina</taxon>
        <taxon>Eurotiomycetes</taxon>
        <taxon>Eurotiomycetidae</taxon>
        <taxon>Eurotiales</taxon>
        <taxon>Aspergillaceae</taxon>
        <taxon>Monascus</taxon>
    </lineage>
</organism>
<feature type="compositionally biased region" description="Polar residues" evidence="1">
    <location>
        <begin position="318"/>
        <end position="337"/>
    </location>
</feature>
<protein>
    <submittedName>
        <fullName evidence="2">Uncharacterized protein</fullName>
    </submittedName>
</protein>
<feature type="compositionally biased region" description="Polar residues" evidence="1">
    <location>
        <begin position="580"/>
        <end position="601"/>
    </location>
</feature>
<feature type="region of interest" description="Disordered" evidence="1">
    <location>
        <begin position="290"/>
        <end position="339"/>
    </location>
</feature>
<feature type="compositionally biased region" description="Polar residues" evidence="1">
    <location>
        <begin position="52"/>
        <end position="65"/>
    </location>
</feature>
<feature type="region of interest" description="Disordered" evidence="1">
    <location>
        <begin position="571"/>
        <end position="608"/>
    </location>
</feature>
<feature type="compositionally biased region" description="Basic residues" evidence="1">
    <location>
        <begin position="16"/>
        <end position="27"/>
    </location>
</feature>
<feature type="compositionally biased region" description="Acidic residues" evidence="1">
    <location>
        <begin position="1"/>
        <end position="10"/>
    </location>
</feature>
<comment type="caution">
    <text evidence="2">The sequence shown here is derived from an EMBL/GenBank/DDBJ whole genome shotgun (WGS) entry which is preliminary data.</text>
</comment>
<sequence>MAKDDADGDASEGASHPRHRHRHRHHLSAPSNQPPVAGQPVEARSLSGITAIASNPPSYPRNPTQQKLDPLVLYIMRVPGSKDVFLTPLKPPTKSSVSAEAINSSLYYLHAASPDDYALLQTSQLEQDDGGEGLRDQDSWSDGQGNRTPPSPALLGRLNQFRRKPVPSARPNASPVTPISPLPPASYQWEQSAFSSSQFRKVSVESTSTEQASPNDQLTSDNGLYTPPKVQFADTTRNPSPRRPVPPVPPDGLYLSHSNNSMDGRPNRWSALPGYLDTNTWISKENHGALHASQDGLDSRRPQVRPHSSHGIPPYSDAGSQAKTQRQFPAQGVSNSGPDDIGLRITLVRRDPSYGSQWNVATMTSYKADSGPIEIEILTPGYTKFATHNDPFSLLGPGVNLPPHIRDAISSSRPPQTDFDAKKPRDRFRPRKFHREVRPSRPQQHQHQSSQSQDTSKYSMDALSKLDGVIASASSKLKSGYYSFLSPWNGLCTFSVSLNGQSLKCKHMIPGATSANGPDTPTVTVAELRFNTPFQITTAAINLSGFRDRDRDGSDSPTTSKRHTLAALLNPNRPRARSGASLNSNASGYDSDNNNRTQTGSMDRDEDRLDFSLARENAGGGMKGDEAKLGKLIIEDEGIKMLDLVVAASMAVWWRTYYR</sequence>
<name>A0A507QL84_MONPU</name>
<evidence type="ECO:0000313" key="3">
    <source>
        <dbReference type="Proteomes" id="UP000319663"/>
    </source>
</evidence>
<evidence type="ECO:0000256" key="1">
    <source>
        <dbReference type="SAM" id="MobiDB-lite"/>
    </source>
</evidence>
<feature type="region of interest" description="Disordered" evidence="1">
    <location>
        <begin position="126"/>
        <end position="184"/>
    </location>
</feature>
<feature type="compositionally biased region" description="Polar residues" evidence="1">
    <location>
        <begin position="205"/>
        <end position="223"/>
    </location>
</feature>
<dbReference type="AlphaFoldDB" id="A0A507QL84"/>
<reference evidence="2 3" key="1">
    <citation type="submission" date="2019-06" db="EMBL/GenBank/DDBJ databases">
        <title>Wine fermentation using esterase from Monascus purpureus.</title>
        <authorList>
            <person name="Geng C."/>
            <person name="Zhang Y."/>
        </authorList>
    </citation>
    <scope>NUCLEOTIDE SEQUENCE [LARGE SCALE GENOMIC DNA]</scope>
    <source>
        <strain evidence="2">HQ1</strain>
    </source>
</reference>
<gene>
    <name evidence="2" type="ORF">MPDQ_002110</name>
</gene>